<keyword evidence="1" id="KW-1133">Transmembrane helix</keyword>
<comment type="caution">
    <text evidence="2">The sequence shown here is derived from an EMBL/GenBank/DDBJ whole genome shotgun (WGS) entry which is preliminary data.</text>
</comment>
<evidence type="ECO:0000256" key="1">
    <source>
        <dbReference type="SAM" id="Phobius"/>
    </source>
</evidence>
<evidence type="ECO:0000313" key="2">
    <source>
        <dbReference type="EMBL" id="EFH86891.1"/>
    </source>
</evidence>
<proteinExistence type="predicted"/>
<sequence length="158" mass="17318">MNHLIVLLVIATTALSGIAAGASLDVSIRQLPARHRIGVRAYSAYSLATDFGTARIWYPPLGIGTLLLALATAGTAFFQQTALPHALPMYLAAVLWVVHLLITLLWALPTLPRQRQAADDDQQLDTIFNQFERLQMVRAALDVLIFASILWALVSYLP</sequence>
<evidence type="ECO:0008006" key="4">
    <source>
        <dbReference type="Google" id="ProtNLM"/>
    </source>
</evidence>
<name>D6TM91_KTERA</name>
<feature type="transmembrane region" description="Helical" evidence="1">
    <location>
        <begin position="139"/>
        <end position="157"/>
    </location>
</feature>
<accession>D6TM91</accession>
<reference evidence="2 3" key="1">
    <citation type="journal article" date="2011" name="Stand. Genomic Sci.">
        <title>Non-contiguous finished genome sequence and contextual data of the filamentous soil bacterium Ktedonobacter racemifer type strain (SOSP1-21).</title>
        <authorList>
            <person name="Chang Y.J."/>
            <person name="Land M."/>
            <person name="Hauser L."/>
            <person name="Chertkov O."/>
            <person name="Del Rio T.G."/>
            <person name="Nolan M."/>
            <person name="Copeland A."/>
            <person name="Tice H."/>
            <person name="Cheng J.F."/>
            <person name="Lucas S."/>
            <person name="Han C."/>
            <person name="Goodwin L."/>
            <person name="Pitluck S."/>
            <person name="Ivanova N."/>
            <person name="Ovchinikova G."/>
            <person name="Pati A."/>
            <person name="Chen A."/>
            <person name="Palaniappan K."/>
            <person name="Mavromatis K."/>
            <person name="Liolios K."/>
            <person name="Brettin T."/>
            <person name="Fiebig A."/>
            <person name="Rohde M."/>
            <person name="Abt B."/>
            <person name="Goker M."/>
            <person name="Detter J.C."/>
            <person name="Woyke T."/>
            <person name="Bristow J."/>
            <person name="Eisen J.A."/>
            <person name="Markowitz V."/>
            <person name="Hugenholtz P."/>
            <person name="Kyrpides N.C."/>
            <person name="Klenk H.P."/>
            <person name="Lapidus A."/>
        </authorList>
    </citation>
    <scope>NUCLEOTIDE SEQUENCE [LARGE SCALE GENOMIC DNA]</scope>
    <source>
        <strain evidence="3">DSM 44963</strain>
    </source>
</reference>
<dbReference type="EMBL" id="ADVG01000002">
    <property type="protein sequence ID" value="EFH86891.1"/>
    <property type="molecule type" value="Genomic_DNA"/>
</dbReference>
<dbReference type="RefSeq" id="WP_007911578.1">
    <property type="nucleotide sequence ID" value="NZ_ADVG01000002.1"/>
</dbReference>
<dbReference type="STRING" id="485913.Krac_8208"/>
<evidence type="ECO:0000313" key="3">
    <source>
        <dbReference type="Proteomes" id="UP000004508"/>
    </source>
</evidence>
<dbReference type="Proteomes" id="UP000004508">
    <property type="component" value="Unassembled WGS sequence"/>
</dbReference>
<feature type="transmembrane region" description="Helical" evidence="1">
    <location>
        <begin position="56"/>
        <end position="78"/>
    </location>
</feature>
<dbReference type="InParanoid" id="D6TM91"/>
<keyword evidence="3" id="KW-1185">Reference proteome</keyword>
<keyword evidence="1" id="KW-0472">Membrane</keyword>
<dbReference type="OrthoDB" id="10013692at2"/>
<organism evidence="2 3">
    <name type="scientific">Ktedonobacter racemifer DSM 44963</name>
    <dbReference type="NCBI Taxonomy" id="485913"/>
    <lineage>
        <taxon>Bacteria</taxon>
        <taxon>Bacillati</taxon>
        <taxon>Chloroflexota</taxon>
        <taxon>Ktedonobacteria</taxon>
        <taxon>Ktedonobacterales</taxon>
        <taxon>Ktedonobacteraceae</taxon>
        <taxon>Ktedonobacter</taxon>
    </lineage>
</organism>
<gene>
    <name evidence="2" type="ORF">Krac_8208</name>
</gene>
<protein>
    <recommendedName>
        <fullName evidence="4">DUF1772 domain-containing protein</fullName>
    </recommendedName>
</protein>
<dbReference type="AlphaFoldDB" id="D6TM91"/>
<keyword evidence="1" id="KW-0812">Transmembrane</keyword>
<feature type="transmembrane region" description="Helical" evidence="1">
    <location>
        <begin position="90"/>
        <end position="108"/>
    </location>
</feature>